<proteinExistence type="predicted"/>
<comment type="caution">
    <text evidence="1">The sequence shown here is derived from an EMBL/GenBank/DDBJ whole genome shotgun (WGS) entry which is preliminary data.</text>
</comment>
<evidence type="ECO:0000313" key="1">
    <source>
        <dbReference type="EMBL" id="MBF4103010.1"/>
    </source>
</evidence>
<dbReference type="AlphaFoldDB" id="A0A930Y5G9"/>
<gene>
    <name evidence="1" type="ORF">INT80_12660</name>
</gene>
<protein>
    <submittedName>
        <fullName evidence="1">Uncharacterized protein</fullName>
    </submittedName>
</protein>
<reference evidence="1" key="1">
    <citation type="submission" date="2020-11" db="EMBL/GenBank/DDBJ databases">
        <title>Gallibacterium anatis 1637, full genome, WGS.</title>
        <authorList>
            <person name="Laishevtcev A.I."/>
            <person name="Yakimova E.A."/>
            <person name="Petkovich D."/>
            <person name="Stepanova T.V."/>
            <person name="Kalendr R.S."/>
            <person name="Rubalsky E.O."/>
            <person name="Zulkarneev E.R."/>
            <person name="Aleshkin A.V."/>
        </authorList>
    </citation>
    <scope>NUCLEOTIDE SEQUENCE</scope>
    <source>
        <strain evidence="1">1637</strain>
    </source>
</reference>
<name>A0A930Y5G9_9PAST</name>
<organism evidence="1">
    <name type="scientific">Gallibacterium anatis</name>
    <dbReference type="NCBI Taxonomy" id="750"/>
    <lineage>
        <taxon>Bacteria</taxon>
        <taxon>Pseudomonadati</taxon>
        <taxon>Pseudomonadota</taxon>
        <taxon>Gammaproteobacteria</taxon>
        <taxon>Pasteurellales</taxon>
        <taxon>Pasteurellaceae</taxon>
        <taxon>Gallibacterium</taxon>
    </lineage>
</organism>
<dbReference type="EMBL" id="JADION010000042">
    <property type="protein sequence ID" value="MBF4103010.1"/>
    <property type="molecule type" value="Genomic_DNA"/>
</dbReference>
<sequence>MIAEIDDLEAEIRAKIAVKGKEFSEAGIVSKEKAERRIDDLTEEVEYLSRKLLNSFDGIIHKAQEKTKSELNNIYRRYVDSFLKNGATAYYIKWIKNVVGNINLTLQDEEIGEVQVAVGKRKVGERSIATWYNPFSWGKPELLWKQYMKPVNRSIFARCGVERKDVYTKFQLTSTNLLE</sequence>
<accession>A0A930Y5G9</accession>